<evidence type="ECO:0000256" key="3">
    <source>
        <dbReference type="ARBA" id="ARBA00022729"/>
    </source>
</evidence>
<keyword evidence="2" id="KW-0964">Secreted</keyword>
<keyword evidence="3 6" id="KW-0732">Signal</keyword>
<evidence type="ECO:0000256" key="2">
    <source>
        <dbReference type="ARBA" id="ARBA00022525"/>
    </source>
</evidence>
<evidence type="ECO:0000256" key="5">
    <source>
        <dbReference type="SAM" id="MobiDB-lite"/>
    </source>
</evidence>
<feature type="chain" id="PRO_5047080670" evidence="6">
    <location>
        <begin position="22"/>
        <end position="412"/>
    </location>
</feature>
<feature type="signal peptide" evidence="6">
    <location>
        <begin position="1"/>
        <end position="21"/>
    </location>
</feature>
<feature type="region of interest" description="Disordered" evidence="5">
    <location>
        <begin position="388"/>
        <end position="412"/>
    </location>
</feature>
<name>A0ABM1MLZ8_NICVS</name>
<dbReference type="PANTHER" id="PTHR15283:SF5">
    <property type="entry name" value="NEUROBLASTOMA SUPPRESSOR OF TUMORIGENICITY 1"/>
    <property type="match status" value="1"/>
</dbReference>
<evidence type="ECO:0000313" key="9">
    <source>
        <dbReference type="RefSeq" id="XP_017775598.1"/>
    </source>
</evidence>
<evidence type="ECO:0000256" key="4">
    <source>
        <dbReference type="ARBA" id="ARBA00023157"/>
    </source>
</evidence>
<organism evidence="8 9">
    <name type="scientific">Nicrophorus vespilloides</name>
    <name type="common">Boreal carrion beetle</name>
    <dbReference type="NCBI Taxonomy" id="110193"/>
    <lineage>
        <taxon>Eukaryota</taxon>
        <taxon>Metazoa</taxon>
        <taxon>Ecdysozoa</taxon>
        <taxon>Arthropoda</taxon>
        <taxon>Hexapoda</taxon>
        <taxon>Insecta</taxon>
        <taxon>Pterygota</taxon>
        <taxon>Neoptera</taxon>
        <taxon>Endopterygota</taxon>
        <taxon>Coleoptera</taxon>
        <taxon>Polyphaga</taxon>
        <taxon>Staphyliniformia</taxon>
        <taxon>Silphidae</taxon>
        <taxon>Nicrophorinae</taxon>
        <taxon>Nicrophorus</taxon>
    </lineage>
</organism>
<dbReference type="GeneID" id="108561954"/>
<dbReference type="RefSeq" id="XP_017775598.1">
    <property type="nucleotide sequence ID" value="XM_017920109.1"/>
</dbReference>
<reference evidence="9" key="1">
    <citation type="submission" date="2025-08" db="UniProtKB">
        <authorList>
            <consortium name="RefSeq"/>
        </authorList>
    </citation>
    <scope>IDENTIFICATION</scope>
    <source>
        <tissue evidence="9">Whole Larva</tissue>
    </source>
</reference>
<dbReference type="PANTHER" id="PTHR15283">
    <property type="entry name" value="GREMLIN 1"/>
    <property type="match status" value="1"/>
</dbReference>
<dbReference type="Gene3D" id="2.10.90.10">
    <property type="entry name" value="Cystine-knot cytokines"/>
    <property type="match status" value="1"/>
</dbReference>
<dbReference type="Proteomes" id="UP000695000">
    <property type="component" value="Unplaced"/>
</dbReference>
<evidence type="ECO:0000313" key="8">
    <source>
        <dbReference type="Proteomes" id="UP000695000"/>
    </source>
</evidence>
<protein>
    <submittedName>
        <fullName evidence="9">Uncharacterized protein LOC108561954</fullName>
    </submittedName>
</protein>
<dbReference type="Pfam" id="PF03045">
    <property type="entry name" value="DAN"/>
    <property type="match status" value="1"/>
</dbReference>
<comment type="subcellular location">
    <subcellularLocation>
        <location evidence="1">Secreted</location>
    </subcellularLocation>
</comment>
<accession>A0ABM1MLZ8</accession>
<proteinExistence type="predicted"/>
<evidence type="ECO:0000259" key="7">
    <source>
        <dbReference type="Pfam" id="PF03045"/>
    </source>
</evidence>
<dbReference type="InterPro" id="IPR029034">
    <property type="entry name" value="Cystine-knot_cytokine"/>
</dbReference>
<keyword evidence="4" id="KW-1015">Disulfide bond</keyword>
<gene>
    <name evidence="9" type="primary">LOC108561954</name>
</gene>
<evidence type="ECO:0000256" key="1">
    <source>
        <dbReference type="ARBA" id="ARBA00004613"/>
    </source>
</evidence>
<sequence length="412" mass="46327">MFVKSAVTVLIALAVTRFASADREHKVHNIVLYPERHSWCQTTAIKQIVSKPGYKSTTIDNNVCVGACYSYSIPRTQPAEPGELIGPYCDSCQPLATQCYHVTLTADRENTDPAKMTVQKRVQIITNCSCTSCSKIQTTDCEIADQSTSELPTNLFALLHPNRTEIGIADVPELLNLSPPTSQTQGHTLLTPNATTDEQRYEINSKLIQLLKSIQNQEEDEDISNLNYDREQLRELLDIIEGSEHRLSDKNLMDFVNFVNVHNSEDLELDLTRLKEVLNTFMQEDLVGRHREFGLGKNADVQGKKYSIPKTPESHLKGNHHFGMGIKRNDLEEGPDVKAKIESPGHHHLGEVQEVGVHHMGHLIHGPHNSLVLVPDDPKVEEKLNLDSDEVRPNHEGVVISYENHHKRTPKK</sequence>
<keyword evidence="8" id="KW-1185">Reference proteome</keyword>
<feature type="domain" description="DAN" evidence="7">
    <location>
        <begin position="35"/>
        <end position="132"/>
    </location>
</feature>
<dbReference type="InterPro" id="IPR004133">
    <property type="entry name" value="DAN_dom"/>
</dbReference>
<evidence type="ECO:0000256" key="6">
    <source>
        <dbReference type="SAM" id="SignalP"/>
    </source>
</evidence>